<sequence length="113" mass="11939">MTPEESVAALAARLAIPERERDEAFALQVERRIDIEMAERAAAAARRETLFVELAAAAALLFAGRQLLASGTDAARVVLPLLEAVSGPAMLIATLALLLVLLAADLPGRTRHG</sequence>
<keyword evidence="1" id="KW-0812">Transmembrane</keyword>
<gene>
    <name evidence="2" type="ORF">C7I55_07565</name>
</gene>
<reference evidence="2 3" key="1">
    <citation type="submission" date="2018-03" db="EMBL/GenBank/DDBJ databases">
        <title>The draft genome of Sphingosinicella sp. GL-C-18.</title>
        <authorList>
            <person name="Liu L."/>
            <person name="Li L."/>
            <person name="Liang L."/>
            <person name="Zhang X."/>
            <person name="Wang T."/>
        </authorList>
    </citation>
    <scope>NUCLEOTIDE SEQUENCE [LARGE SCALE GENOMIC DNA]</scope>
    <source>
        <strain evidence="2 3">GL-C-18</strain>
    </source>
</reference>
<evidence type="ECO:0000313" key="2">
    <source>
        <dbReference type="EMBL" id="PSJ42089.1"/>
    </source>
</evidence>
<dbReference type="RefSeq" id="WP_106512257.1">
    <property type="nucleotide sequence ID" value="NZ_PXYI01000002.1"/>
</dbReference>
<evidence type="ECO:0000313" key="3">
    <source>
        <dbReference type="Proteomes" id="UP000241167"/>
    </source>
</evidence>
<organism evidence="2 3">
    <name type="scientific">Allosphingosinicella deserti</name>
    <dbReference type="NCBI Taxonomy" id="2116704"/>
    <lineage>
        <taxon>Bacteria</taxon>
        <taxon>Pseudomonadati</taxon>
        <taxon>Pseudomonadota</taxon>
        <taxon>Alphaproteobacteria</taxon>
        <taxon>Sphingomonadales</taxon>
        <taxon>Sphingomonadaceae</taxon>
        <taxon>Allosphingosinicella</taxon>
    </lineage>
</organism>
<keyword evidence="1" id="KW-1133">Transmembrane helix</keyword>
<keyword evidence="3" id="KW-1185">Reference proteome</keyword>
<feature type="transmembrane region" description="Helical" evidence="1">
    <location>
        <begin position="50"/>
        <end position="68"/>
    </location>
</feature>
<dbReference type="EMBL" id="PXYI01000002">
    <property type="protein sequence ID" value="PSJ42089.1"/>
    <property type="molecule type" value="Genomic_DNA"/>
</dbReference>
<protein>
    <submittedName>
        <fullName evidence="2">Uncharacterized protein</fullName>
    </submittedName>
</protein>
<dbReference type="AlphaFoldDB" id="A0A2P7QVV5"/>
<accession>A0A2P7QVV5</accession>
<name>A0A2P7QVV5_9SPHN</name>
<evidence type="ECO:0000256" key="1">
    <source>
        <dbReference type="SAM" id="Phobius"/>
    </source>
</evidence>
<feature type="transmembrane region" description="Helical" evidence="1">
    <location>
        <begin position="88"/>
        <end position="106"/>
    </location>
</feature>
<keyword evidence="1" id="KW-0472">Membrane</keyword>
<comment type="caution">
    <text evidence="2">The sequence shown here is derived from an EMBL/GenBank/DDBJ whole genome shotgun (WGS) entry which is preliminary data.</text>
</comment>
<proteinExistence type="predicted"/>
<dbReference type="Proteomes" id="UP000241167">
    <property type="component" value="Unassembled WGS sequence"/>
</dbReference>